<evidence type="ECO:0000313" key="3">
    <source>
        <dbReference type="Proteomes" id="UP000787472"/>
    </source>
</evidence>
<dbReference type="Proteomes" id="UP000787472">
    <property type="component" value="Unassembled WGS sequence"/>
</dbReference>
<dbReference type="EMBL" id="JAAONZ010000004">
    <property type="protein sequence ID" value="NHO65252.1"/>
    <property type="molecule type" value="Genomic_DNA"/>
</dbReference>
<dbReference type="Pfam" id="PF10003">
    <property type="entry name" value="DUF2244"/>
    <property type="match status" value="1"/>
</dbReference>
<keyword evidence="1" id="KW-0812">Transmembrane</keyword>
<keyword evidence="1" id="KW-0472">Membrane</keyword>
<dbReference type="AlphaFoldDB" id="A0A9E5JZA0"/>
<feature type="transmembrane region" description="Helical" evidence="1">
    <location>
        <begin position="28"/>
        <end position="47"/>
    </location>
</feature>
<evidence type="ECO:0000313" key="2">
    <source>
        <dbReference type="EMBL" id="NHO65252.1"/>
    </source>
</evidence>
<sequence length="168" mass="18749">MVKIQRDLGDNTSVVLEPNHSLSSEAQVFLLLGVFVPAALASVLFFALGAWLVIPFILLEMLILGGMLYLVRLRCASREELLITRHYVAVRKRLGSVSRFWSFDRSHLSLLLGRDETDTLHHVTLCGDGGLVEVGDFLSVEDLQLLLGQLNQQGLRVKAQIEWGYLSC</sequence>
<reference evidence="2" key="1">
    <citation type="submission" date="2020-03" db="EMBL/GenBank/DDBJ databases">
        <authorList>
            <person name="Guo F."/>
        </authorList>
    </citation>
    <scope>NUCLEOTIDE SEQUENCE</scope>
    <source>
        <strain evidence="2">JCM 30134</strain>
    </source>
</reference>
<comment type="caution">
    <text evidence="2">The sequence shown here is derived from an EMBL/GenBank/DDBJ whole genome shotgun (WGS) entry which is preliminary data.</text>
</comment>
<gene>
    <name evidence="2" type="ORF">G8770_06820</name>
</gene>
<dbReference type="InterPro" id="IPR019253">
    <property type="entry name" value="DUF2244_TM"/>
</dbReference>
<accession>A0A9E5JZA0</accession>
<dbReference type="RefSeq" id="WP_167183808.1">
    <property type="nucleotide sequence ID" value="NZ_JAAONZ010000004.1"/>
</dbReference>
<organism evidence="2 3">
    <name type="scientific">Pseudomaricurvus hydrocarbonicus</name>
    <dbReference type="NCBI Taxonomy" id="1470433"/>
    <lineage>
        <taxon>Bacteria</taxon>
        <taxon>Pseudomonadati</taxon>
        <taxon>Pseudomonadota</taxon>
        <taxon>Gammaproteobacteria</taxon>
        <taxon>Cellvibrionales</taxon>
        <taxon>Cellvibrionaceae</taxon>
        <taxon>Pseudomaricurvus</taxon>
    </lineage>
</organism>
<name>A0A9E5JZA0_9GAMM</name>
<protein>
    <submittedName>
        <fullName evidence="2">DUF2244 domain-containing protein</fullName>
    </submittedName>
</protein>
<feature type="transmembrane region" description="Helical" evidence="1">
    <location>
        <begin position="53"/>
        <end position="71"/>
    </location>
</feature>
<evidence type="ECO:0000256" key="1">
    <source>
        <dbReference type="SAM" id="Phobius"/>
    </source>
</evidence>
<keyword evidence="3" id="KW-1185">Reference proteome</keyword>
<proteinExistence type="predicted"/>
<keyword evidence="1" id="KW-1133">Transmembrane helix</keyword>